<dbReference type="InterPro" id="IPR026620">
    <property type="entry name" value="TMEM177"/>
</dbReference>
<dbReference type="PANTHER" id="PTHR21824:SF4">
    <property type="entry name" value="TRANSMEMBRANE PROTEIN 177"/>
    <property type="match status" value="1"/>
</dbReference>
<evidence type="ECO:0000313" key="1">
    <source>
        <dbReference type="EMBL" id="RZC34021.1"/>
    </source>
</evidence>
<proteinExistence type="predicted"/>
<dbReference type="OrthoDB" id="110174at2759"/>
<accession>A0A482VM39</accession>
<sequence>MSTNDFKRLDLLQVDSPDKHLFKPFAAFGFDMFSAGSSYSKFGVIVGIPANLLYEDESSVDKHAIKVRADLKLLQKSLVLSEKAQMYAMAREIKFRDTQANDRHNNCWHLLHGDSKPRIVRLILYCIVGAFSFGSYALCKDVTQVYFEGVLHQTPGNEYRFWGEKAKGRTVY</sequence>
<organism evidence="1 2">
    <name type="scientific">Asbolus verrucosus</name>
    <name type="common">Desert ironclad beetle</name>
    <dbReference type="NCBI Taxonomy" id="1661398"/>
    <lineage>
        <taxon>Eukaryota</taxon>
        <taxon>Metazoa</taxon>
        <taxon>Ecdysozoa</taxon>
        <taxon>Arthropoda</taxon>
        <taxon>Hexapoda</taxon>
        <taxon>Insecta</taxon>
        <taxon>Pterygota</taxon>
        <taxon>Neoptera</taxon>
        <taxon>Endopterygota</taxon>
        <taxon>Coleoptera</taxon>
        <taxon>Polyphaga</taxon>
        <taxon>Cucujiformia</taxon>
        <taxon>Tenebrionidae</taxon>
        <taxon>Pimeliinae</taxon>
        <taxon>Asbolus</taxon>
    </lineage>
</organism>
<dbReference type="STRING" id="1661398.A0A482VM39"/>
<name>A0A482VM39_ASBVE</name>
<evidence type="ECO:0000313" key="2">
    <source>
        <dbReference type="Proteomes" id="UP000292052"/>
    </source>
</evidence>
<gene>
    <name evidence="1" type="ORF">BDFB_014741</name>
</gene>
<dbReference type="EMBL" id="QDEB01083747">
    <property type="protein sequence ID" value="RZC34021.1"/>
    <property type="molecule type" value="Genomic_DNA"/>
</dbReference>
<dbReference type="Proteomes" id="UP000292052">
    <property type="component" value="Unassembled WGS sequence"/>
</dbReference>
<dbReference type="PANTHER" id="PTHR21824">
    <property type="entry name" value="TRANSMEMBRANE PROTEIN 177"/>
    <property type="match status" value="1"/>
</dbReference>
<comment type="caution">
    <text evidence="1">The sequence shown here is derived from an EMBL/GenBank/DDBJ whole genome shotgun (WGS) entry which is preliminary data.</text>
</comment>
<keyword evidence="2" id="KW-1185">Reference proteome</keyword>
<dbReference type="GO" id="GO:0016020">
    <property type="term" value="C:membrane"/>
    <property type="evidence" value="ECO:0007669"/>
    <property type="project" value="TreeGrafter"/>
</dbReference>
<protein>
    <submittedName>
        <fullName evidence="1">Uncharacterized protein</fullName>
    </submittedName>
</protein>
<reference evidence="1 2" key="1">
    <citation type="submission" date="2017-03" db="EMBL/GenBank/DDBJ databases">
        <title>Genome of the blue death feigning beetle - Asbolus verrucosus.</title>
        <authorList>
            <person name="Rider S.D."/>
        </authorList>
    </citation>
    <scope>NUCLEOTIDE SEQUENCE [LARGE SCALE GENOMIC DNA]</scope>
    <source>
        <strain evidence="1">Butters</strain>
        <tissue evidence="1">Head and leg muscle</tissue>
    </source>
</reference>
<dbReference type="AlphaFoldDB" id="A0A482VM39"/>